<name>A0ACB9BG52_CICIN</name>
<reference evidence="1 2" key="2">
    <citation type="journal article" date="2022" name="Mol. Ecol. Resour.">
        <title>The genomes of chicory, endive, great burdock and yacon provide insights into Asteraceae paleo-polyploidization history and plant inulin production.</title>
        <authorList>
            <person name="Fan W."/>
            <person name="Wang S."/>
            <person name="Wang H."/>
            <person name="Wang A."/>
            <person name="Jiang F."/>
            <person name="Liu H."/>
            <person name="Zhao H."/>
            <person name="Xu D."/>
            <person name="Zhang Y."/>
        </authorList>
    </citation>
    <scope>NUCLEOTIDE SEQUENCE [LARGE SCALE GENOMIC DNA]</scope>
    <source>
        <strain evidence="2">cv. Punajuju</strain>
        <tissue evidence="1">Leaves</tissue>
    </source>
</reference>
<comment type="caution">
    <text evidence="1">The sequence shown here is derived from an EMBL/GenBank/DDBJ whole genome shotgun (WGS) entry which is preliminary data.</text>
</comment>
<evidence type="ECO:0000313" key="2">
    <source>
        <dbReference type="Proteomes" id="UP001055811"/>
    </source>
</evidence>
<sequence>MMPILVCHSVSYFVSSFEERSVLLLFLFITDSSFLKKQSLYQSLKLYLHQWLSLFHPPLHARYPCLI</sequence>
<keyword evidence="2" id="KW-1185">Reference proteome</keyword>
<gene>
    <name evidence="1" type="ORF">L2E82_31908</name>
</gene>
<proteinExistence type="predicted"/>
<reference evidence="2" key="1">
    <citation type="journal article" date="2022" name="Mol. Ecol. Resour.">
        <title>The genomes of chicory, endive, great burdock and yacon provide insights into Asteraceae palaeo-polyploidization history and plant inulin production.</title>
        <authorList>
            <person name="Fan W."/>
            <person name="Wang S."/>
            <person name="Wang H."/>
            <person name="Wang A."/>
            <person name="Jiang F."/>
            <person name="Liu H."/>
            <person name="Zhao H."/>
            <person name="Xu D."/>
            <person name="Zhang Y."/>
        </authorList>
    </citation>
    <scope>NUCLEOTIDE SEQUENCE [LARGE SCALE GENOMIC DNA]</scope>
    <source>
        <strain evidence="2">cv. Punajuju</strain>
    </source>
</reference>
<accession>A0ACB9BG52</accession>
<dbReference type="EMBL" id="CM042014">
    <property type="protein sequence ID" value="KAI3720909.1"/>
    <property type="molecule type" value="Genomic_DNA"/>
</dbReference>
<protein>
    <submittedName>
        <fullName evidence="1">Uncharacterized protein</fullName>
    </submittedName>
</protein>
<dbReference type="Proteomes" id="UP001055811">
    <property type="component" value="Linkage Group LG06"/>
</dbReference>
<organism evidence="1 2">
    <name type="scientific">Cichorium intybus</name>
    <name type="common">Chicory</name>
    <dbReference type="NCBI Taxonomy" id="13427"/>
    <lineage>
        <taxon>Eukaryota</taxon>
        <taxon>Viridiplantae</taxon>
        <taxon>Streptophyta</taxon>
        <taxon>Embryophyta</taxon>
        <taxon>Tracheophyta</taxon>
        <taxon>Spermatophyta</taxon>
        <taxon>Magnoliopsida</taxon>
        <taxon>eudicotyledons</taxon>
        <taxon>Gunneridae</taxon>
        <taxon>Pentapetalae</taxon>
        <taxon>asterids</taxon>
        <taxon>campanulids</taxon>
        <taxon>Asterales</taxon>
        <taxon>Asteraceae</taxon>
        <taxon>Cichorioideae</taxon>
        <taxon>Cichorieae</taxon>
        <taxon>Cichoriinae</taxon>
        <taxon>Cichorium</taxon>
    </lineage>
</organism>
<evidence type="ECO:0000313" key="1">
    <source>
        <dbReference type="EMBL" id="KAI3720909.1"/>
    </source>
</evidence>